<keyword evidence="7" id="KW-0862">Zinc</keyword>
<reference evidence="14" key="1">
    <citation type="submission" date="2025-08" db="UniProtKB">
        <authorList>
            <consortium name="RefSeq"/>
        </authorList>
    </citation>
    <scope>IDENTIFICATION</scope>
    <source>
        <tissue evidence="14">Muscle</tissue>
    </source>
</reference>
<keyword evidence="8 11" id="KW-1133">Transmembrane helix</keyword>
<protein>
    <submittedName>
        <fullName evidence="14">E3 ubiquitin-protein ligase MARCH3-like</fullName>
    </submittedName>
</protein>
<evidence type="ECO:0000256" key="9">
    <source>
        <dbReference type="ARBA" id="ARBA00023136"/>
    </source>
</evidence>
<feature type="non-terminal residue" evidence="14">
    <location>
        <position position="1"/>
    </location>
</feature>
<dbReference type="SUPFAM" id="SSF57850">
    <property type="entry name" value="RING/U-box"/>
    <property type="match status" value="1"/>
</dbReference>
<name>A0ABM1C2T1_LIMPO</name>
<dbReference type="InterPro" id="IPR011016">
    <property type="entry name" value="Znf_RING-CH"/>
</dbReference>
<feature type="region of interest" description="Disordered" evidence="10">
    <location>
        <begin position="145"/>
        <end position="174"/>
    </location>
</feature>
<keyword evidence="2" id="KW-0808">Transferase</keyword>
<evidence type="ECO:0000256" key="3">
    <source>
        <dbReference type="ARBA" id="ARBA00022692"/>
    </source>
</evidence>
<gene>
    <name evidence="14" type="primary">LOC106477150</name>
</gene>
<evidence type="ECO:0000313" key="14">
    <source>
        <dbReference type="RefSeq" id="XP_013793197.2"/>
    </source>
</evidence>
<keyword evidence="13" id="KW-1185">Reference proteome</keyword>
<evidence type="ECO:0000256" key="10">
    <source>
        <dbReference type="SAM" id="MobiDB-lite"/>
    </source>
</evidence>
<evidence type="ECO:0000259" key="12">
    <source>
        <dbReference type="PROSITE" id="PS51292"/>
    </source>
</evidence>
<keyword evidence="9 11" id="KW-0472">Membrane</keyword>
<dbReference type="PROSITE" id="PS51292">
    <property type="entry name" value="ZF_RING_CH"/>
    <property type="match status" value="1"/>
</dbReference>
<feature type="transmembrane region" description="Helical" evidence="11">
    <location>
        <begin position="94"/>
        <end position="116"/>
    </location>
</feature>
<comment type="subcellular location">
    <subcellularLocation>
        <location evidence="1">Membrane</location>
        <topology evidence="1">Multi-pass membrane protein</topology>
    </subcellularLocation>
</comment>
<proteinExistence type="predicted"/>
<sequence length="241" mass="27654">TMGQVHRLCLERWLGSRSDTTCELCNFQFCLYRKPKGFCEWFNQPENIIDRRNLIGDLICFLLLTPLATVSGWLCIEGAIYYNFNSTSSWESVGLIALTVFLVIVYFIWIAVSLRYHYRAWSQWRRTNWSVRLLKVPVQHETSLSTSVESRDSTNEIDDSGNETGHMERIATNTPNNHSQISITVSFSTPSVSLPLVNNVSSEGRSYLEDPHHQHQTRFAYIRANTINVEPASTRVLETSV</sequence>
<keyword evidence="4" id="KW-0479">Metal-binding</keyword>
<evidence type="ECO:0000256" key="1">
    <source>
        <dbReference type="ARBA" id="ARBA00004141"/>
    </source>
</evidence>
<keyword evidence="6" id="KW-0833">Ubl conjugation pathway</keyword>
<dbReference type="PANTHER" id="PTHR46065">
    <property type="entry name" value="E3 UBIQUITIN-PROTEIN LIGASE MARCH 2/3 FAMILY MEMBER"/>
    <property type="match status" value="1"/>
</dbReference>
<keyword evidence="3 11" id="KW-0812">Transmembrane</keyword>
<evidence type="ECO:0000256" key="2">
    <source>
        <dbReference type="ARBA" id="ARBA00022679"/>
    </source>
</evidence>
<dbReference type="PANTHER" id="PTHR46065:SF3">
    <property type="entry name" value="FI20425P1"/>
    <property type="match status" value="1"/>
</dbReference>
<feature type="domain" description="RING-CH-type" evidence="12">
    <location>
        <begin position="1"/>
        <end position="32"/>
    </location>
</feature>
<evidence type="ECO:0000256" key="6">
    <source>
        <dbReference type="ARBA" id="ARBA00022786"/>
    </source>
</evidence>
<accession>A0ABM1C2T1</accession>
<evidence type="ECO:0000256" key="4">
    <source>
        <dbReference type="ARBA" id="ARBA00022723"/>
    </source>
</evidence>
<evidence type="ECO:0000313" key="13">
    <source>
        <dbReference type="Proteomes" id="UP000694941"/>
    </source>
</evidence>
<dbReference type="RefSeq" id="XP_013793197.2">
    <property type="nucleotide sequence ID" value="XM_013937743.2"/>
</dbReference>
<evidence type="ECO:0000256" key="7">
    <source>
        <dbReference type="ARBA" id="ARBA00022833"/>
    </source>
</evidence>
<dbReference type="Pfam" id="PF12906">
    <property type="entry name" value="RINGv"/>
    <property type="match status" value="1"/>
</dbReference>
<feature type="transmembrane region" description="Helical" evidence="11">
    <location>
        <begin position="58"/>
        <end position="82"/>
    </location>
</feature>
<dbReference type="GeneID" id="106477150"/>
<evidence type="ECO:0000256" key="8">
    <source>
        <dbReference type="ARBA" id="ARBA00022989"/>
    </source>
</evidence>
<keyword evidence="5" id="KW-0863">Zinc-finger</keyword>
<dbReference type="Gene3D" id="3.30.40.10">
    <property type="entry name" value="Zinc/RING finger domain, C3HC4 (zinc finger)"/>
    <property type="match status" value="1"/>
</dbReference>
<dbReference type="InterPro" id="IPR013083">
    <property type="entry name" value="Znf_RING/FYVE/PHD"/>
</dbReference>
<organism evidence="13 14">
    <name type="scientific">Limulus polyphemus</name>
    <name type="common">Atlantic horseshoe crab</name>
    <dbReference type="NCBI Taxonomy" id="6850"/>
    <lineage>
        <taxon>Eukaryota</taxon>
        <taxon>Metazoa</taxon>
        <taxon>Ecdysozoa</taxon>
        <taxon>Arthropoda</taxon>
        <taxon>Chelicerata</taxon>
        <taxon>Merostomata</taxon>
        <taxon>Xiphosura</taxon>
        <taxon>Limulidae</taxon>
        <taxon>Limulus</taxon>
    </lineage>
</organism>
<evidence type="ECO:0000256" key="5">
    <source>
        <dbReference type="ARBA" id="ARBA00022771"/>
    </source>
</evidence>
<evidence type="ECO:0000256" key="11">
    <source>
        <dbReference type="SAM" id="Phobius"/>
    </source>
</evidence>
<dbReference type="Proteomes" id="UP000694941">
    <property type="component" value="Unplaced"/>
</dbReference>